<evidence type="ECO:0000313" key="3">
    <source>
        <dbReference type="EMBL" id="GAA0736745.1"/>
    </source>
</evidence>
<keyword evidence="1" id="KW-0472">Membrane</keyword>
<feature type="domain" description="DUF5673" evidence="2">
    <location>
        <begin position="97"/>
        <end position="156"/>
    </location>
</feature>
<sequence>MFNIHGIQIMFFILLTVIIGVLIFNQYSIIKMSGETIIKRRNTMTMILVTIVTALCIGALDYYDEYMLNILDILHILMCSLLSLQIVSSFSTKFYTISKNGISIGFFAFSKWEDIKGYDIENSFLKIQTRKDIIVRKMKIEENSIKRIQEIIEKNKILPIT</sequence>
<dbReference type="InterPro" id="IPR043730">
    <property type="entry name" value="DUF5673"/>
</dbReference>
<dbReference type="Pfam" id="PF18923">
    <property type="entry name" value="DUF5673"/>
    <property type="match status" value="1"/>
</dbReference>
<protein>
    <recommendedName>
        <fullName evidence="2">DUF5673 domain-containing protein</fullName>
    </recommendedName>
</protein>
<dbReference type="RefSeq" id="WP_343759883.1">
    <property type="nucleotide sequence ID" value="NZ_BAAACG010000006.1"/>
</dbReference>
<evidence type="ECO:0000313" key="4">
    <source>
        <dbReference type="Proteomes" id="UP001501510"/>
    </source>
</evidence>
<feature type="transmembrane region" description="Helical" evidence="1">
    <location>
        <begin position="42"/>
        <end position="60"/>
    </location>
</feature>
<feature type="transmembrane region" description="Helical" evidence="1">
    <location>
        <begin position="66"/>
        <end position="87"/>
    </location>
</feature>
<keyword evidence="1" id="KW-1133">Transmembrane helix</keyword>
<feature type="transmembrane region" description="Helical" evidence="1">
    <location>
        <begin position="6"/>
        <end position="30"/>
    </location>
</feature>
<organism evidence="3 4">
    <name type="scientific">Clostridium oceanicum</name>
    <dbReference type="NCBI Taxonomy" id="1543"/>
    <lineage>
        <taxon>Bacteria</taxon>
        <taxon>Bacillati</taxon>
        <taxon>Bacillota</taxon>
        <taxon>Clostridia</taxon>
        <taxon>Eubacteriales</taxon>
        <taxon>Clostridiaceae</taxon>
        <taxon>Clostridium</taxon>
    </lineage>
</organism>
<proteinExistence type="predicted"/>
<keyword evidence="1" id="KW-0812">Transmembrane</keyword>
<keyword evidence="4" id="KW-1185">Reference proteome</keyword>
<comment type="caution">
    <text evidence="3">The sequence shown here is derived from an EMBL/GenBank/DDBJ whole genome shotgun (WGS) entry which is preliminary data.</text>
</comment>
<gene>
    <name evidence="3" type="ORF">GCM10008906_12200</name>
</gene>
<dbReference type="Proteomes" id="UP001501510">
    <property type="component" value="Unassembled WGS sequence"/>
</dbReference>
<accession>A0ABP3UK29</accession>
<reference evidence="4" key="1">
    <citation type="journal article" date="2019" name="Int. J. Syst. Evol. Microbiol.">
        <title>The Global Catalogue of Microorganisms (GCM) 10K type strain sequencing project: providing services to taxonomists for standard genome sequencing and annotation.</title>
        <authorList>
            <consortium name="The Broad Institute Genomics Platform"/>
            <consortium name="The Broad Institute Genome Sequencing Center for Infectious Disease"/>
            <person name="Wu L."/>
            <person name="Ma J."/>
        </authorList>
    </citation>
    <scope>NUCLEOTIDE SEQUENCE [LARGE SCALE GENOMIC DNA]</scope>
    <source>
        <strain evidence="4">JCM 1407</strain>
    </source>
</reference>
<name>A0ABP3UK29_9CLOT</name>
<dbReference type="EMBL" id="BAAACG010000006">
    <property type="protein sequence ID" value="GAA0736745.1"/>
    <property type="molecule type" value="Genomic_DNA"/>
</dbReference>
<evidence type="ECO:0000259" key="2">
    <source>
        <dbReference type="Pfam" id="PF18923"/>
    </source>
</evidence>
<evidence type="ECO:0000256" key="1">
    <source>
        <dbReference type="SAM" id="Phobius"/>
    </source>
</evidence>